<keyword evidence="3" id="KW-1185">Reference proteome</keyword>
<sequence length="404" mass="43376">MIDGDVEGPPGSSVEEAVEAVLRHGSRSPNGRGRGASLHRRPVCEAETTLSTGRYAEERGSTGEPSRGMTMAGEIYGVPIEDAWRRVGSREQLVSIESSTRADGPDAGTRRIRMVNADLEVDVLPDRGLDIGQVRVAGVPLAWVSPTGFRPGTVSDPSGWMRAFGGGLLTTCGLLSYGAPSEDEGERHPLHGTYSSLQARVVRTDVVDGELVVEGLVREVRVFGEHLELRRRISSPIGSRAIRIDDRLVNAGSRAVEPMVLYHVNLGWPLVDEGTELRTPGGLVEARDEAAERGLQSWSRFPASARAFPEQVFRHELPPSTPTAIEVVAARGLAVRIAFDTSVLPALFQWRVAEENGHVVLGVEPATAPTILGRADARARGMLRPLAPGAELSLGLGLEVVVPR</sequence>
<dbReference type="Proteomes" id="UP000476511">
    <property type="component" value="Unassembled WGS sequence"/>
</dbReference>
<dbReference type="CDD" id="cd09023">
    <property type="entry name" value="Aldose_epim_Ec_c4013"/>
    <property type="match status" value="1"/>
</dbReference>
<dbReference type="Gene3D" id="2.70.98.10">
    <property type="match status" value="1"/>
</dbReference>
<dbReference type="Pfam" id="PF14486">
    <property type="entry name" value="DUF4432"/>
    <property type="match status" value="1"/>
</dbReference>
<gene>
    <name evidence="2" type="ORF">GJR97_10140</name>
</gene>
<evidence type="ECO:0000313" key="2">
    <source>
        <dbReference type="EMBL" id="MRX44085.1"/>
    </source>
</evidence>
<comment type="caution">
    <text evidence="2">The sequence shown here is derived from an EMBL/GenBank/DDBJ whole genome shotgun (WGS) entry which is preliminary data.</text>
</comment>
<proteinExistence type="predicted"/>
<dbReference type="EMBL" id="WKJD01000015">
    <property type="protein sequence ID" value="MRX44085.1"/>
    <property type="molecule type" value="Genomic_DNA"/>
</dbReference>
<organism evidence="2 3">
    <name type="scientific">Agromyces kandeliae</name>
    <dbReference type="NCBI Taxonomy" id="2666141"/>
    <lineage>
        <taxon>Bacteria</taxon>
        <taxon>Bacillati</taxon>
        <taxon>Actinomycetota</taxon>
        <taxon>Actinomycetes</taxon>
        <taxon>Micrococcales</taxon>
        <taxon>Microbacteriaceae</taxon>
        <taxon>Agromyces</taxon>
    </lineage>
</organism>
<dbReference type="GO" id="GO:0030246">
    <property type="term" value="F:carbohydrate binding"/>
    <property type="evidence" value="ECO:0007669"/>
    <property type="project" value="InterPro"/>
</dbReference>
<evidence type="ECO:0000256" key="1">
    <source>
        <dbReference type="SAM" id="MobiDB-lite"/>
    </source>
</evidence>
<reference evidence="2 3" key="1">
    <citation type="submission" date="2019-11" db="EMBL/GenBank/DDBJ databases">
        <title>Agromyces kandeliae sp. nov., isolated from mangrove soil.</title>
        <authorList>
            <person name="Wang R."/>
        </authorList>
    </citation>
    <scope>NUCLEOTIDE SEQUENCE [LARGE SCALE GENOMIC DNA]</scope>
    <source>
        <strain evidence="2 3">Q22</strain>
    </source>
</reference>
<dbReference type="AlphaFoldDB" id="A0A6L5R2I3"/>
<name>A0A6L5R2I3_9MICO</name>
<protein>
    <submittedName>
        <fullName evidence="2">DUF4432 family protein</fullName>
    </submittedName>
</protein>
<accession>A0A6L5R2I3</accession>
<dbReference type="InterPro" id="IPR027839">
    <property type="entry name" value="DUF4432"/>
</dbReference>
<dbReference type="InterPro" id="IPR014718">
    <property type="entry name" value="GH-type_carb-bd"/>
</dbReference>
<evidence type="ECO:0000313" key="3">
    <source>
        <dbReference type="Proteomes" id="UP000476511"/>
    </source>
</evidence>
<feature type="region of interest" description="Disordered" evidence="1">
    <location>
        <begin position="23"/>
        <end position="70"/>
    </location>
</feature>